<dbReference type="Proteomes" id="UP000238916">
    <property type="component" value="Unassembled WGS sequence"/>
</dbReference>
<accession>A0A2U3LL16</accession>
<reference evidence="2" key="1">
    <citation type="submission" date="2018-02" db="EMBL/GenBank/DDBJ databases">
        <authorList>
            <person name="Hausmann B."/>
        </authorList>
    </citation>
    <scope>NUCLEOTIDE SEQUENCE [LARGE SCALE GENOMIC DNA]</scope>
    <source>
        <strain evidence="2">Peat soil MAG SbF1</strain>
    </source>
</reference>
<organism evidence="1 2">
    <name type="scientific">Candidatus Desulfosporosinus infrequens</name>
    <dbReference type="NCBI Taxonomy" id="2043169"/>
    <lineage>
        <taxon>Bacteria</taxon>
        <taxon>Bacillati</taxon>
        <taxon>Bacillota</taxon>
        <taxon>Clostridia</taxon>
        <taxon>Eubacteriales</taxon>
        <taxon>Desulfitobacteriaceae</taxon>
        <taxon>Desulfosporosinus</taxon>
    </lineage>
</organism>
<evidence type="ECO:0000313" key="1">
    <source>
        <dbReference type="EMBL" id="SPF52540.1"/>
    </source>
</evidence>
<dbReference type="EMBL" id="OMOF01000539">
    <property type="protein sequence ID" value="SPF52540.1"/>
    <property type="molecule type" value="Genomic_DNA"/>
</dbReference>
<dbReference type="OrthoDB" id="9760715at2"/>
<dbReference type="AlphaFoldDB" id="A0A2U3LL16"/>
<protein>
    <submittedName>
        <fullName evidence="1">Uncharacterized protein</fullName>
    </submittedName>
</protein>
<proteinExistence type="predicted"/>
<gene>
    <name evidence="1" type="ORF">SBF1_5840006</name>
</gene>
<sequence>MSEFSIKDGLEGLSSNELIKLIMNLIQRERQVRLHVLEWLEENCATNKKASNSNKKSKALKIHDELLLEYWHNSQRIISEFNDYGGGPEDEEEEAYEWLEKISDLIMENEITPEAKHRFMDEAFIEYDAGNSGFDDGLMDLFFELCKEKDEWEFLVQKLNSGKSDWGKKLVMEIYRDHLKDDSRYLEERLKNLQYGMDYWDLVQYYTDKGNGELALEIAHKGIKHGKGRLTELYDYLIDHYSQLRDKDRLESIAETAMQRENDESYVLERLFTFYKDDDYEKAKEKLILVCKTTNHKKYFEEYKRMKNYLSESDWEKIEPEIVNEAQKNNMHDYLSICLQKGMKDIVIKTIISPPVNQWGYAGFSDFDMFAQKLEKEYPKEILEYYYNKAYARIPNGNRNTYKEAVKYLGKVKAIYLKHLKHLKDEDSWTHMLSKLLMEFKKRPAFIDEIKKSKL</sequence>
<name>A0A2U3LL16_9FIRM</name>
<evidence type="ECO:0000313" key="2">
    <source>
        <dbReference type="Proteomes" id="UP000238916"/>
    </source>
</evidence>